<reference evidence="1 2" key="1">
    <citation type="journal article" date="2016" name="Nat. Commun.">
        <title>Extremotolerant tardigrade genome and improved radiotolerance of human cultured cells by tardigrade-unique protein.</title>
        <authorList>
            <person name="Hashimoto T."/>
            <person name="Horikawa D.D."/>
            <person name="Saito Y."/>
            <person name="Kuwahara H."/>
            <person name="Kozuka-Hata H."/>
            <person name="Shin-I T."/>
            <person name="Minakuchi Y."/>
            <person name="Ohishi K."/>
            <person name="Motoyama A."/>
            <person name="Aizu T."/>
            <person name="Enomoto A."/>
            <person name="Kondo K."/>
            <person name="Tanaka S."/>
            <person name="Hara Y."/>
            <person name="Koshikawa S."/>
            <person name="Sagara H."/>
            <person name="Miura T."/>
            <person name="Yokobori S."/>
            <person name="Miyagawa K."/>
            <person name="Suzuki Y."/>
            <person name="Kubo T."/>
            <person name="Oyama M."/>
            <person name="Kohara Y."/>
            <person name="Fujiyama A."/>
            <person name="Arakawa K."/>
            <person name="Katayama T."/>
            <person name="Toyoda A."/>
            <person name="Kunieda T."/>
        </authorList>
    </citation>
    <scope>NUCLEOTIDE SEQUENCE [LARGE SCALE GENOMIC DNA]</scope>
    <source>
        <strain evidence="1 2">YOKOZUNA-1</strain>
    </source>
</reference>
<dbReference type="Gene3D" id="2.60.210.10">
    <property type="entry name" value="Apoptosis, Tumor Necrosis Factor Receptor Associated Protein 2, Chain A"/>
    <property type="match status" value="1"/>
</dbReference>
<evidence type="ECO:0000313" key="2">
    <source>
        <dbReference type="Proteomes" id="UP000186922"/>
    </source>
</evidence>
<dbReference type="Proteomes" id="UP000186922">
    <property type="component" value="Unassembled WGS sequence"/>
</dbReference>
<dbReference type="SUPFAM" id="SSF49599">
    <property type="entry name" value="TRAF domain-like"/>
    <property type="match status" value="1"/>
</dbReference>
<evidence type="ECO:0000313" key="1">
    <source>
        <dbReference type="EMBL" id="GAU99107.1"/>
    </source>
</evidence>
<proteinExistence type="predicted"/>
<comment type="caution">
    <text evidence="1">The sequence shown here is derived from an EMBL/GenBank/DDBJ whole genome shotgun (WGS) entry which is preliminary data.</text>
</comment>
<organism evidence="1 2">
    <name type="scientific">Ramazzottius varieornatus</name>
    <name type="common">Water bear</name>
    <name type="synonym">Tardigrade</name>
    <dbReference type="NCBI Taxonomy" id="947166"/>
    <lineage>
        <taxon>Eukaryota</taxon>
        <taxon>Metazoa</taxon>
        <taxon>Ecdysozoa</taxon>
        <taxon>Tardigrada</taxon>
        <taxon>Eutardigrada</taxon>
        <taxon>Parachela</taxon>
        <taxon>Hypsibioidea</taxon>
        <taxon>Ramazzottiidae</taxon>
        <taxon>Ramazzottius</taxon>
    </lineage>
</organism>
<protein>
    <submittedName>
        <fullName evidence="1">Uncharacterized protein</fullName>
    </submittedName>
</protein>
<dbReference type="AlphaFoldDB" id="A0A1D1VH69"/>
<gene>
    <name evidence="1" type="primary">RvY_10151-1</name>
    <name evidence="1" type="synonym">RvY_10151.1</name>
    <name evidence="1" type="ORF">RvY_10151</name>
</gene>
<dbReference type="InterPro" id="IPR008974">
    <property type="entry name" value="TRAF-like"/>
</dbReference>
<dbReference type="EMBL" id="BDGG01000005">
    <property type="protein sequence ID" value="GAU99107.1"/>
    <property type="molecule type" value="Genomic_DNA"/>
</dbReference>
<keyword evidence="2" id="KW-1185">Reference proteome</keyword>
<sequence>MDASGTLRFQDVFRTETERPVSFVIDWTIPNFSFYGSFTRALWSNEHVTGRSSWYLALEPSDENVRGGNRRCLPPFDYITLVLLHHLPGESDYNIRTRVNISVLDANDNAVAAKTKEVHYTFTPADEEKGIGVTDHLHYNDLWIFENGSAELVADAMTFLLPA</sequence>
<name>A0A1D1VH69_RAMVA</name>
<accession>A0A1D1VH69</accession>